<dbReference type="Pfam" id="PF03358">
    <property type="entry name" value="FMN_red"/>
    <property type="match status" value="1"/>
</dbReference>
<proteinExistence type="predicted"/>
<evidence type="ECO:0000313" key="5">
    <source>
        <dbReference type="Proteomes" id="UP000683559"/>
    </source>
</evidence>
<feature type="domain" description="NADPH-dependent FMN reductase-like" evidence="3">
    <location>
        <begin position="1"/>
        <end position="130"/>
    </location>
</feature>
<dbReference type="InterPro" id="IPR005025">
    <property type="entry name" value="FMN_Rdtase-like_dom"/>
</dbReference>
<evidence type="ECO:0000256" key="1">
    <source>
        <dbReference type="ARBA" id="ARBA00022630"/>
    </source>
</evidence>
<evidence type="ECO:0000256" key="2">
    <source>
        <dbReference type="ARBA" id="ARBA00022643"/>
    </source>
</evidence>
<dbReference type="RefSeq" id="WP_217287963.1">
    <property type="nucleotide sequence ID" value="NZ_CP077683.1"/>
</dbReference>
<gene>
    <name evidence="4" type="ORF">KP001_02200</name>
</gene>
<protein>
    <submittedName>
        <fullName evidence="4">Flavodoxin family protein</fullName>
    </submittedName>
</protein>
<accession>A0ABX8LI11</accession>
<dbReference type="EMBL" id="CP077683">
    <property type="protein sequence ID" value="QXE91378.1"/>
    <property type="molecule type" value="Genomic_DNA"/>
</dbReference>
<evidence type="ECO:0000259" key="3">
    <source>
        <dbReference type="Pfam" id="PF03358"/>
    </source>
</evidence>
<keyword evidence="5" id="KW-1185">Reference proteome</keyword>
<dbReference type="InterPro" id="IPR051796">
    <property type="entry name" value="ISF_SsuE-like"/>
</dbReference>
<name>A0ABX8LI11_9BACT</name>
<dbReference type="PANTHER" id="PTHR43278">
    <property type="entry name" value="NAD(P)H-DEPENDENT FMN-CONTAINING OXIDOREDUCTASE YWQN-RELATED"/>
    <property type="match status" value="1"/>
</dbReference>
<keyword evidence="1" id="KW-0285">Flavoprotein</keyword>
<sequence>MKVVALLGSPRRRGNSSFLAERFLARAEGAGHRPVVHELGSLIYKGCVACYACKTGREDCAVRDDLTRVLADVAAADLLVLATPVYFGDVTSQLKAFIDRTFSYFTPDYRTAAAPSRLKPGKQLVFIQTQGNPDESTFADIFPKYAGFLRRNSFGAAHLVRARGVSAPDDAQKRQEILDQLDRVANEVFGAPHLPAGDGQVSW</sequence>
<organism evidence="4 5">
    <name type="scientific">Geomonas subterranea</name>
    <dbReference type="NCBI Taxonomy" id="2847989"/>
    <lineage>
        <taxon>Bacteria</taxon>
        <taxon>Pseudomonadati</taxon>
        <taxon>Thermodesulfobacteriota</taxon>
        <taxon>Desulfuromonadia</taxon>
        <taxon>Geobacterales</taxon>
        <taxon>Geobacteraceae</taxon>
        <taxon>Geomonas</taxon>
    </lineage>
</organism>
<keyword evidence="2" id="KW-0288">FMN</keyword>
<evidence type="ECO:0000313" key="4">
    <source>
        <dbReference type="EMBL" id="QXE91378.1"/>
    </source>
</evidence>
<dbReference type="Proteomes" id="UP000683559">
    <property type="component" value="Chromosome"/>
</dbReference>
<dbReference type="PANTHER" id="PTHR43278:SF2">
    <property type="entry name" value="IRON-SULFUR FLAVOPROTEIN"/>
    <property type="match status" value="1"/>
</dbReference>
<reference evidence="4 5" key="1">
    <citation type="submission" date="2021-06" db="EMBL/GenBank/DDBJ databases">
        <title>Gemonas diversity in paddy soil.</title>
        <authorList>
            <person name="Liu G."/>
        </authorList>
    </citation>
    <scope>NUCLEOTIDE SEQUENCE [LARGE SCALE GENOMIC DNA]</scope>
    <source>
        <strain evidence="4 5">RG2</strain>
    </source>
</reference>